<dbReference type="Gene3D" id="1.20.1590.10">
    <property type="entry name" value="YP_001051499.1 domain like"/>
    <property type="match status" value="1"/>
</dbReference>
<name>A0A9J6RIK2_9GAMM</name>
<evidence type="ECO:0000313" key="1">
    <source>
        <dbReference type="EMBL" id="MCZ0864177.1"/>
    </source>
</evidence>
<dbReference type="Pfam" id="PF04222">
    <property type="entry name" value="DUF416"/>
    <property type="match status" value="1"/>
</dbReference>
<dbReference type="EMBL" id="JAPTGG010000002">
    <property type="protein sequence ID" value="MCZ0864177.1"/>
    <property type="molecule type" value="Genomic_DNA"/>
</dbReference>
<organism evidence="1 2">
    <name type="scientific">Dasania phycosphaerae</name>
    <dbReference type="NCBI Taxonomy" id="2950436"/>
    <lineage>
        <taxon>Bacteria</taxon>
        <taxon>Pseudomonadati</taxon>
        <taxon>Pseudomonadota</taxon>
        <taxon>Gammaproteobacteria</taxon>
        <taxon>Cellvibrionales</taxon>
        <taxon>Spongiibacteraceae</taxon>
        <taxon>Dasania</taxon>
    </lineage>
</organism>
<gene>
    <name evidence="1" type="ORF">O0V09_03135</name>
</gene>
<protein>
    <submittedName>
        <fullName evidence="1">YjaG family protein</fullName>
    </submittedName>
</protein>
<dbReference type="InterPro" id="IPR007338">
    <property type="entry name" value="DUF416"/>
</dbReference>
<keyword evidence="2" id="KW-1185">Reference proteome</keyword>
<proteinExistence type="predicted"/>
<sequence length="188" mass="20972">MKFENLLATSWRDIAYCTALLERMYPNYCLFSELTESGDAKVLRNGLDTLWASCAGHEQTVDFNKQLEKLEPVMPDSENCEFFGVRPAADACVALAMLFDCCAGNQPLETEAFEKLYCSTIMAYLEFVQPELNAEQAQQHELMVDAEAYFAELRQRLAEDALPQKDSVKALKSFAGSIAVSNIGIATQ</sequence>
<dbReference type="InterPro" id="IPR023381">
    <property type="entry name" value="YP001051499.1-like_dom_sf"/>
</dbReference>
<accession>A0A9J6RIK2</accession>
<dbReference type="AlphaFoldDB" id="A0A9J6RIK2"/>
<reference evidence="1 2" key="1">
    <citation type="submission" date="2022-12" db="EMBL/GenBank/DDBJ databases">
        <title>Dasania phycosphaerae sp. nov., isolated from particulate material of the south coast of Korea.</title>
        <authorList>
            <person name="Jiang Y."/>
        </authorList>
    </citation>
    <scope>NUCLEOTIDE SEQUENCE [LARGE SCALE GENOMIC DNA]</scope>
    <source>
        <strain evidence="1 2">GY-19</strain>
    </source>
</reference>
<dbReference type="Proteomes" id="UP001069090">
    <property type="component" value="Unassembled WGS sequence"/>
</dbReference>
<comment type="caution">
    <text evidence="1">The sequence shown here is derived from an EMBL/GenBank/DDBJ whole genome shotgun (WGS) entry which is preliminary data.</text>
</comment>
<dbReference type="RefSeq" id="WP_258330332.1">
    <property type="nucleotide sequence ID" value="NZ_JAPTGG010000002.1"/>
</dbReference>
<evidence type="ECO:0000313" key="2">
    <source>
        <dbReference type="Proteomes" id="UP001069090"/>
    </source>
</evidence>